<evidence type="ECO:0000256" key="6">
    <source>
        <dbReference type="SAM" id="Phobius"/>
    </source>
</evidence>
<gene>
    <name evidence="8" type="ORF">VB695_19725</name>
</gene>
<evidence type="ECO:0000256" key="3">
    <source>
        <dbReference type="ARBA" id="ARBA00022989"/>
    </source>
</evidence>
<dbReference type="InterPro" id="IPR006260">
    <property type="entry name" value="TonB/TolA_C"/>
</dbReference>
<comment type="caution">
    <text evidence="8">The sequence shown here is derived from an EMBL/GenBank/DDBJ whole genome shotgun (WGS) entry which is preliminary data.</text>
</comment>
<organism evidence="8 9">
    <name type="scientific">Nodularia spumigena UHCC 0060</name>
    <dbReference type="NCBI Taxonomy" id="3110300"/>
    <lineage>
        <taxon>Bacteria</taxon>
        <taxon>Bacillati</taxon>
        <taxon>Cyanobacteriota</taxon>
        <taxon>Cyanophyceae</taxon>
        <taxon>Nostocales</taxon>
        <taxon>Nodulariaceae</taxon>
        <taxon>Nodularia</taxon>
    </lineage>
</organism>
<reference evidence="8 9" key="1">
    <citation type="submission" date="2023-12" db="EMBL/GenBank/DDBJ databases">
        <title>Baltic Sea Cyanobacteria.</title>
        <authorList>
            <person name="Delbaje E."/>
            <person name="Fewer D.P."/>
            <person name="Shishido T.K."/>
        </authorList>
    </citation>
    <scope>NUCLEOTIDE SEQUENCE [LARGE SCALE GENOMIC DNA]</scope>
    <source>
        <strain evidence="8 9">UHCC 0060</strain>
    </source>
</reference>
<dbReference type="NCBIfam" id="TIGR01352">
    <property type="entry name" value="tonB_Cterm"/>
    <property type="match status" value="1"/>
</dbReference>
<name>A0ABU5UVJ7_NODSP</name>
<dbReference type="Proteomes" id="UP001303285">
    <property type="component" value="Unassembled WGS sequence"/>
</dbReference>
<feature type="compositionally biased region" description="Low complexity" evidence="5">
    <location>
        <begin position="370"/>
        <end position="391"/>
    </location>
</feature>
<evidence type="ECO:0000256" key="2">
    <source>
        <dbReference type="ARBA" id="ARBA00022692"/>
    </source>
</evidence>
<evidence type="ECO:0000256" key="1">
    <source>
        <dbReference type="ARBA" id="ARBA00004167"/>
    </source>
</evidence>
<dbReference type="PROSITE" id="PS52015">
    <property type="entry name" value="TONB_CTD"/>
    <property type="match status" value="1"/>
</dbReference>
<keyword evidence="3 6" id="KW-1133">Transmembrane helix</keyword>
<dbReference type="Pfam" id="PF03544">
    <property type="entry name" value="TonB_C"/>
    <property type="match status" value="1"/>
</dbReference>
<protein>
    <submittedName>
        <fullName evidence="8">Energy transducer TonB</fullName>
    </submittedName>
</protein>
<feature type="compositionally biased region" description="Low complexity" evidence="5">
    <location>
        <begin position="426"/>
        <end position="439"/>
    </location>
</feature>
<feature type="domain" description="TonB C-terminal" evidence="7">
    <location>
        <begin position="256"/>
        <end position="348"/>
    </location>
</feature>
<feature type="region of interest" description="Disordered" evidence="5">
    <location>
        <begin position="109"/>
        <end position="263"/>
    </location>
</feature>
<keyword evidence="9" id="KW-1185">Reference proteome</keyword>
<dbReference type="InterPro" id="IPR037682">
    <property type="entry name" value="TonB_C"/>
</dbReference>
<dbReference type="EMBL" id="JAYGHK010000086">
    <property type="protein sequence ID" value="MEA5610271.1"/>
    <property type="molecule type" value="Genomic_DNA"/>
</dbReference>
<feature type="compositionally biased region" description="Polar residues" evidence="5">
    <location>
        <begin position="328"/>
        <end position="339"/>
    </location>
</feature>
<feature type="region of interest" description="Disordered" evidence="5">
    <location>
        <begin position="322"/>
        <end position="538"/>
    </location>
</feature>
<feature type="compositionally biased region" description="Low complexity" evidence="5">
    <location>
        <begin position="486"/>
        <end position="499"/>
    </location>
</feature>
<feature type="compositionally biased region" description="Pro residues" evidence="5">
    <location>
        <begin position="475"/>
        <end position="485"/>
    </location>
</feature>
<feature type="compositionally biased region" description="Polar residues" evidence="5">
    <location>
        <begin position="236"/>
        <end position="247"/>
    </location>
</feature>
<dbReference type="Gene3D" id="3.30.1150.10">
    <property type="match status" value="1"/>
</dbReference>
<evidence type="ECO:0000313" key="9">
    <source>
        <dbReference type="Proteomes" id="UP001303285"/>
    </source>
</evidence>
<feature type="compositionally biased region" description="Low complexity" evidence="5">
    <location>
        <begin position="507"/>
        <end position="521"/>
    </location>
</feature>
<evidence type="ECO:0000256" key="4">
    <source>
        <dbReference type="ARBA" id="ARBA00023136"/>
    </source>
</evidence>
<accession>A0ABU5UVJ7</accession>
<feature type="compositionally biased region" description="Low complexity" evidence="5">
    <location>
        <begin position="399"/>
        <end position="417"/>
    </location>
</feature>
<dbReference type="RefSeq" id="WP_323243861.1">
    <property type="nucleotide sequence ID" value="NZ_JAYGHK010000086.1"/>
</dbReference>
<feature type="compositionally biased region" description="Low complexity" evidence="5">
    <location>
        <begin position="109"/>
        <end position="120"/>
    </location>
</feature>
<comment type="subcellular location">
    <subcellularLocation>
        <location evidence="1">Membrane</location>
        <topology evidence="1">Single-pass membrane protein</topology>
    </subcellularLocation>
</comment>
<sequence>MSFSGITVKHRSQEVEALKTFLMYSLISSLTLHIALLASGIGSLLVRVPKEQYEPIELVILDPVDPPEEKPEKPPEIIPEKIKIPEPTKIVTSRVTPITPVKIEPTFSQPAVAPQQQQPTVTPPAPKVESPPVPQPTQPTVSQPPPPTTPPRQESVAKLESLLTSTTRSSESPIAVPQTNQASERLRGTLSGLRDSRVTQSSNTVASGTGTNNNISNNISNNTRVQRSPIAVAPTAPSTPQIKTQPQNNSGGNSRGSGDGRAACTQCSASYPEFAKRRGIEGRVEVAVDTDAKGNVTNVRIVNSSGNSRLDKETLRQARNWKLKPSENGRQGVSISTNFALEGSRRHRQLQERKKKEQEQARQRSRERAASSSTPTPSPNTPATNTTSEPTVRARREITPTAPAAPVTRPAAATPVRQPRPLNTATGSSSGTSTTPTPSQSNVRNSLRDTQRQRTSTNSAPAPAPRPAPAAVRPAPRPAPAPAAPPSTNRRPRPTASTPAPAPAPAAPANTSSSSQNQLRNSLRRSREAAPSEPASEE</sequence>
<feature type="compositionally biased region" description="Basic and acidic residues" evidence="5">
    <location>
        <begin position="349"/>
        <end position="369"/>
    </location>
</feature>
<evidence type="ECO:0000259" key="7">
    <source>
        <dbReference type="PROSITE" id="PS52015"/>
    </source>
</evidence>
<feature type="transmembrane region" description="Helical" evidence="6">
    <location>
        <begin position="21"/>
        <end position="46"/>
    </location>
</feature>
<feature type="compositionally biased region" description="Low complexity" evidence="5">
    <location>
        <begin position="207"/>
        <end position="223"/>
    </location>
</feature>
<keyword evidence="4 6" id="KW-0472">Membrane</keyword>
<feature type="compositionally biased region" description="Pro residues" evidence="5">
    <location>
        <begin position="121"/>
        <end position="150"/>
    </location>
</feature>
<evidence type="ECO:0000256" key="5">
    <source>
        <dbReference type="SAM" id="MobiDB-lite"/>
    </source>
</evidence>
<feature type="compositionally biased region" description="Low complexity" evidence="5">
    <location>
        <begin position="159"/>
        <end position="172"/>
    </location>
</feature>
<keyword evidence="2 6" id="KW-0812">Transmembrane</keyword>
<proteinExistence type="predicted"/>
<dbReference type="SUPFAM" id="SSF74653">
    <property type="entry name" value="TolA/TonB C-terminal domain"/>
    <property type="match status" value="1"/>
</dbReference>
<evidence type="ECO:0000313" key="8">
    <source>
        <dbReference type="EMBL" id="MEA5610271.1"/>
    </source>
</evidence>